<organism evidence="1">
    <name type="scientific">Arundo donax</name>
    <name type="common">Giant reed</name>
    <name type="synonym">Donax arundinaceus</name>
    <dbReference type="NCBI Taxonomy" id="35708"/>
    <lineage>
        <taxon>Eukaryota</taxon>
        <taxon>Viridiplantae</taxon>
        <taxon>Streptophyta</taxon>
        <taxon>Embryophyta</taxon>
        <taxon>Tracheophyta</taxon>
        <taxon>Spermatophyta</taxon>
        <taxon>Magnoliopsida</taxon>
        <taxon>Liliopsida</taxon>
        <taxon>Poales</taxon>
        <taxon>Poaceae</taxon>
        <taxon>PACMAD clade</taxon>
        <taxon>Arundinoideae</taxon>
        <taxon>Arundineae</taxon>
        <taxon>Arundo</taxon>
    </lineage>
</organism>
<reference evidence="1" key="2">
    <citation type="journal article" date="2015" name="Data Brief">
        <title>Shoot transcriptome of the giant reed, Arundo donax.</title>
        <authorList>
            <person name="Barrero R.A."/>
            <person name="Guerrero F.D."/>
            <person name="Moolhuijzen P."/>
            <person name="Goolsby J.A."/>
            <person name="Tidwell J."/>
            <person name="Bellgard S.E."/>
            <person name="Bellgard M.I."/>
        </authorList>
    </citation>
    <scope>NUCLEOTIDE SEQUENCE</scope>
    <source>
        <tissue evidence="1">Shoot tissue taken approximately 20 cm above the soil surface</tissue>
    </source>
</reference>
<reference evidence="1" key="1">
    <citation type="submission" date="2014-09" db="EMBL/GenBank/DDBJ databases">
        <authorList>
            <person name="Magalhaes I.L.F."/>
            <person name="Oliveira U."/>
            <person name="Santos F.R."/>
            <person name="Vidigal T.H.D.A."/>
            <person name="Brescovit A.D."/>
            <person name="Santos A.J."/>
        </authorList>
    </citation>
    <scope>NUCLEOTIDE SEQUENCE</scope>
    <source>
        <tissue evidence="1">Shoot tissue taken approximately 20 cm above the soil surface</tissue>
    </source>
</reference>
<proteinExistence type="predicted"/>
<dbReference type="EMBL" id="GBRH01278688">
    <property type="protein sequence ID" value="JAD19207.1"/>
    <property type="molecule type" value="Transcribed_RNA"/>
</dbReference>
<name>A0A0A8Y5H1_ARUDO</name>
<accession>A0A0A8Y5H1</accession>
<protein>
    <submittedName>
        <fullName evidence="1">Uncharacterized protein</fullName>
    </submittedName>
</protein>
<evidence type="ECO:0000313" key="1">
    <source>
        <dbReference type="EMBL" id="JAD19207.1"/>
    </source>
</evidence>
<sequence length="8" mass="804">MKIAVTAA</sequence>